<dbReference type="Gene3D" id="1.25.40.20">
    <property type="entry name" value="Ankyrin repeat-containing domain"/>
    <property type="match status" value="1"/>
</dbReference>
<dbReference type="AlphaFoldDB" id="A0A9P4GDJ9"/>
<evidence type="ECO:0000313" key="5">
    <source>
        <dbReference type="Proteomes" id="UP000800039"/>
    </source>
</evidence>
<dbReference type="PANTHER" id="PTHR24189">
    <property type="entry name" value="MYOTROPHIN"/>
    <property type="match status" value="1"/>
</dbReference>
<dbReference type="InterPro" id="IPR002110">
    <property type="entry name" value="Ankyrin_rpt"/>
</dbReference>
<dbReference type="Proteomes" id="UP000800039">
    <property type="component" value="Unassembled WGS sequence"/>
</dbReference>
<dbReference type="SUPFAM" id="SSF48403">
    <property type="entry name" value="Ankyrin repeat"/>
    <property type="match status" value="1"/>
</dbReference>
<sequence>MELFDLPVELFQCVVRYLVRDVGPLYVADYRLVCRLFAIEIQNEILAKQPLVAYSQEERRLPAREPIHVATARDDARFTKLFAQHGGTIIGHEVLRDQKNPLPLVKHLKVLTETVLRLKDSESRKLRRTYTFDISNAISGVYQKQLRWRISLRTSSEIADPSIEDDLPAALAATGNVKLLLELASTRANCLTKSGSSLPDPLSAAAASGQVETVKMLADHILQETKANPSTAIRTTTMDLGDALKFAIRKGQMQTGVLISDRLYKARGREMLSHRLTMECLQYLDTGLLRRVLIDNQRVLLKLPQPRDYGTFNQKLTLRVYEMDQLFTKGSRSMLRAFLRDGLIDANHFDSLSDLDQACYDATTPLALAVHHHRYDLARVLIQHGAHIDGVPRTGNPVTALWHAARDGYIGCSDAPHPGVRFLLKHGADPDIHGDWRSPLRAAEKRWPDVYFILQQAKDFGVDVALHPDTWRRYELVVKIPMQVDLTDSIPSLSELIDD</sequence>
<evidence type="ECO:0000256" key="1">
    <source>
        <dbReference type="ARBA" id="ARBA00022737"/>
    </source>
</evidence>
<dbReference type="PROSITE" id="PS50297">
    <property type="entry name" value="ANK_REP_REGION"/>
    <property type="match status" value="1"/>
</dbReference>
<dbReference type="OrthoDB" id="3671334at2759"/>
<protein>
    <recommendedName>
        <fullName evidence="6">Ankyrin</fullName>
    </recommendedName>
</protein>
<evidence type="ECO:0000256" key="2">
    <source>
        <dbReference type="ARBA" id="ARBA00023043"/>
    </source>
</evidence>
<evidence type="ECO:0000313" key="4">
    <source>
        <dbReference type="EMBL" id="KAF1843615.1"/>
    </source>
</evidence>
<evidence type="ECO:0000256" key="3">
    <source>
        <dbReference type="PROSITE-ProRule" id="PRU00023"/>
    </source>
</evidence>
<dbReference type="PROSITE" id="PS50088">
    <property type="entry name" value="ANK_REPEAT"/>
    <property type="match status" value="1"/>
</dbReference>
<accession>A0A9P4GDJ9</accession>
<keyword evidence="5" id="KW-1185">Reference proteome</keyword>
<reference evidence="4" key="1">
    <citation type="submission" date="2020-01" db="EMBL/GenBank/DDBJ databases">
        <authorList>
            <consortium name="DOE Joint Genome Institute"/>
            <person name="Haridas S."/>
            <person name="Albert R."/>
            <person name="Binder M."/>
            <person name="Bloem J."/>
            <person name="Labutti K."/>
            <person name="Salamov A."/>
            <person name="Andreopoulos B."/>
            <person name="Baker S.E."/>
            <person name="Barry K."/>
            <person name="Bills G."/>
            <person name="Bluhm B.H."/>
            <person name="Cannon C."/>
            <person name="Castanera R."/>
            <person name="Culley D.E."/>
            <person name="Daum C."/>
            <person name="Ezra D."/>
            <person name="Gonzalez J.B."/>
            <person name="Henrissat B."/>
            <person name="Kuo A."/>
            <person name="Liang C."/>
            <person name="Lipzen A."/>
            <person name="Lutzoni F."/>
            <person name="Magnuson J."/>
            <person name="Mondo S."/>
            <person name="Nolan M."/>
            <person name="Ohm R."/>
            <person name="Pangilinan J."/>
            <person name="Park H.-J."/>
            <person name="Ramirez L."/>
            <person name="Alfaro M."/>
            <person name="Sun H."/>
            <person name="Tritt A."/>
            <person name="Yoshinaga Y."/>
            <person name="Zwiers L.-H."/>
            <person name="Turgeon B.G."/>
            <person name="Goodwin S.B."/>
            <person name="Spatafora J.W."/>
            <person name="Crous P.W."/>
            <person name="Grigoriev I.V."/>
        </authorList>
    </citation>
    <scope>NUCLEOTIDE SEQUENCE</scope>
    <source>
        <strain evidence="4">CBS 394.84</strain>
    </source>
</reference>
<keyword evidence="2 3" id="KW-0040">ANK repeat</keyword>
<feature type="repeat" description="ANK" evidence="3">
    <location>
        <begin position="361"/>
        <end position="393"/>
    </location>
</feature>
<organism evidence="4 5">
    <name type="scientific">Cucurbitaria berberidis CBS 394.84</name>
    <dbReference type="NCBI Taxonomy" id="1168544"/>
    <lineage>
        <taxon>Eukaryota</taxon>
        <taxon>Fungi</taxon>
        <taxon>Dikarya</taxon>
        <taxon>Ascomycota</taxon>
        <taxon>Pezizomycotina</taxon>
        <taxon>Dothideomycetes</taxon>
        <taxon>Pleosporomycetidae</taxon>
        <taxon>Pleosporales</taxon>
        <taxon>Pleosporineae</taxon>
        <taxon>Cucurbitariaceae</taxon>
        <taxon>Cucurbitaria</taxon>
    </lineage>
</organism>
<name>A0A9P4GDJ9_9PLEO</name>
<dbReference type="GeneID" id="63853378"/>
<comment type="caution">
    <text evidence="4">The sequence shown here is derived from an EMBL/GenBank/DDBJ whole genome shotgun (WGS) entry which is preliminary data.</text>
</comment>
<dbReference type="InterPro" id="IPR050745">
    <property type="entry name" value="Multifunctional_regulatory"/>
</dbReference>
<gene>
    <name evidence="4" type="ORF">K460DRAFT_396877</name>
</gene>
<keyword evidence="1" id="KW-0677">Repeat</keyword>
<dbReference type="SMART" id="SM00248">
    <property type="entry name" value="ANK"/>
    <property type="match status" value="4"/>
</dbReference>
<dbReference type="InterPro" id="IPR036770">
    <property type="entry name" value="Ankyrin_rpt-contain_sf"/>
</dbReference>
<dbReference type="EMBL" id="ML976617">
    <property type="protein sequence ID" value="KAF1843615.1"/>
    <property type="molecule type" value="Genomic_DNA"/>
</dbReference>
<evidence type="ECO:0008006" key="6">
    <source>
        <dbReference type="Google" id="ProtNLM"/>
    </source>
</evidence>
<dbReference type="PANTHER" id="PTHR24189:SF50">
    <property type="entry name" value="ANKYRIN REPEAT AND SOCS BOX PROTEIN 2"/>
    <property type="match status" value="1"/>
</dbReference>
<dbReference type="RefSeq" id="XP_040786178.1">
    <property type="nucleotide sequence ID" value="XM_040936127.1"/>
</dbReference>
<proteinExistence type="predicted"/>